<feature type="region of interest" description="Disordered" evidence="1">
    <location>
        <begin position="1"/>
        <end position="37"/>
    </location>
</feature>
<organism evidence="2 3">
    <name type="scientific">Trifolium medium</name>
    <dbReference type="NCBI Taxonomy" id="97028"/>
    <lineage>
        <taxon>Eukaryota</taxon>
        <taxon>Viridiplantae</taxon>
        <taxon>Streptophyta</taxon>
        <taxon>Embryophyta</taxon>
        <taxon>Tracheophyta</taxon>
        <taxon>Spermatophyta</taxon>
        <taxon>Magnoliopsida</taxon>
        <taxon>eudicotyledons</taxon>
        <taxon>Gunneridae</taxon>
        <taxon>Pentapetalae</taxon>
        <taxon>rosids</taxon>
        <taxon>fabids</taxon>
        <taxon>Fabales</taxon>
        <taxon>Fabaceae</taxon>
        <taxon>Papilionoideae</taxon>
        <taxon>50 kb inversion clade</taxon>
        <taxon>NPAAA clade</taxon>
        <taxon>Hologalegina</taxon>
        <taxon>IRL clade</taxon>
        <taxon>Trifolieae</taxon>
        <taxon>Trifolium</taxon>
    </lineage>
</organism>
<accession>A0A392THJ7</accession>
<keyword evidence="3" id="KW-1185">Reference proteome</keyword>
<sequence length="37" mass="4052">MAGVNNHQVPEHMAENSIQQDYAPYHPLDGQMASLTG</sequence>
<evidence type="ECO:0000313" key="3">
    <source>
        <dbReference type="Proteomes" id="UP000265520"/>
    </source>
</evidence>
<feature type="non-terminal residue" evidence="2">
    <location>
        <position position="37"/>
    </location>
</feature>
<dbReference type="Proteomes" id="UP000265520">
    <property type="component" value="Unassembled WGS sequence"/>
</dbReference>
<evidence type="ECO:0000313" key="2">
    <source>
        <dbReference type="EMBL" id="MCI59405.1"/>
    </source>
</evidence>
<comment type="caution">
    <text evidence="2">The sequence shown here is derived from an EMBL/GenBank/DDBJ whole genome shotgun (WGS) entry which is preliminary data.</text>
</comment>
<reference evidence="2 3" key="1">
    <citation type="journal article" date="2018" name="Front. Plant Sci.">
        <title>Red Clover (Trifolium pratense) and Zigzag Clover (T. medium) - A Picture of Genomic Similarities and Differences.</title>
        <authorList>
            <person name="Dluhosova J."/>
            <person name="Istvanek J."/>
            <person name="Nedelnik J."/>
            <person name="Repkova J."/>
        </authorList>
    </citation>
    <scope>NUCLEOTIDE SEQUENCE [LARGE SCALE GENOMIC DNA]</scope>
    <source>
        <strain evidence="3">cv. 10/8</strain>
        <tissue evidence="2">Leaf</tissue>
    </source>
</reference>
<protein>
    <submittedName>
        <fullName evidence="2">Uncharacterized protein</fullName>
    </submittedName>
</protein>
<proteinExistence type="predicted"/>
<dbReference type="AlphaFoldDB" id="A0A392THJ7"/>
<dbReference type="EMBL" id="LXQA010562925">
    <property type="protein sequence ID" value="MCI59405.1"/>
    <property type="molecule type" value="Genomic_DNA"/>
</dbReference>
<evidence type="ECO:0000256" key="1">
    <source>
        <dbReference type="SAM" id="MobiDB-lite"/>
    </source>
</evidence>
<name>A0A392THJ7_9FABA</name>